<reference evidence="2" key="1">
    <citation type="submission" date="2022-11" db="UniProtKB">
        <authorList>
            <consortium name="WormBaseParasite"/>
        </authorList>
    </citation>
    <scope>IDENTIFICATION</scope>
</reference>
<protein>
    <submittedName>
        <fullName evidence="2">Uncharacterized protein</fullName>
    </submittedName>
</protein>
<organism evidence="1 2">
    <name type="scientific">Romanomermis culicivorax</name>
    <name type="common">Nematode worm</name>
    <dbReference type="NCBI Taxonomy" id="13658"/>
    <lineage>
        <taxon>Eukaryota</taxon>
        <taxon>Metazoa</taxon>
        <taxon>Ecdysozoa</taxon>
        <taxon>Nematoda</taxon>
        <taxon>Enoplea</taxon>
        <taxon>Dorylaimia</taxon>
        <taxon>Mermithida</taxon>
        <taxon>Mermithoidea</taxon>
        <taxon>Mermithidae</taxon>
        <taxon>Romanomermis</taxon>
    </lineage>
</organism>
<keyword evidence="1" id="KW-1185">Reference proteome</keyword>
<dbReference type="WBParaSite" id="nRc.2.0.1.t00529-RA">
    <property type="protein sequence ID" value="nRc.2.0.1.t00529-RA"/>
    <property type="gene ID" value="nRc.2.0.1.g00529"/>
</dbReference>
<proteinExistence type="predicted"/>
<evidence type="ECO:0000313" key="2">
    <source>
        <dbReference type="WBParaSite" id="nRc.2.0.1.t00529-RA"/>
    </source>
</evidence>
<sequence length="93" mass="10528">MPQQSSYTTSAVDSTCHTYLFVLNVSKSCSQMKATLEETYFPLLSTSATLKGLSIENAIEHAITRLSKFFFVSFAPKQFVSTDIYTHFMKNRL</sequence>
<dbReference type="Proteomes" id="UP000887565">
    <property type="component" value="Unplaced"/>
</dbReference>
<name>A0A915HGI4_ROMCU</name>
<dbReference type="AlphaFoldDB" id="A0A915HGI4"/>
<accession>A0A915HGI4</accession>
<evidence type="ECO:0000313" key="1">
    <source>
        <dbReference type="Proteomes" id="UP000887565"/>
    </source>
</evidence>